<evidence type="ECO:0000256" key="1">
    <source>
        <dbReference type="SAM" id="MobiDB-lite"/>
    </source>
</evidence>
<dbReference type="PANTHER" id="PTHR34606">
    <property type="entry name" value="BON DOMAIN-CONTAINING PROTEIN"/>
    <property type="match status" value="1"/>
</dbReference>
<protein>
    <submittedName>
        <fullName evidence="3">BON domain-containing protein</fullName>
    </submittedName>
</protein>
<dbReference type="InterPro" id="IPR051686">
    <property type="entry name" value="Lipoprotein_DolP"/>
</dbReference>
<reference evidence="4" key="2">
    <citation type="submission" date="2022-01" db="EMBL/GenBank/DDBJ databases">
        <title>Lysobacter chinensis sp. nov., a bacterium isolated from cow dung compost.</title>
        <authorList>
            <person name="Zhou L.Y."/>
        </authorList>
    </citation>
    <scope>NUCLEOTIDE SEQUENCE [LARGE SCALE GENOMIC DNA]</scope>
    <source>
        <strain evidence="4">TLK-CK17</strain>
    </source>
</reference>
<feature type="compositionally biased region" description="Polar residues" evidence="1">
    <location>
        <begin position="61"/>
        <end position="73"/>
    </location>
</feature>
<comment type="caution">
    <text evidence="3">The sequence shown here is derived from an EMBL/GenBank/DDBJ whole genome shotgun (WGS) entry which is preliminary data.</text>
</comment>
<feature type="domain" description="BON" evidence="2">
    <location>
        <begin position="74"/>
        <end position="143"/>
    </location>
</feature>
<evidence type="ECO:0000313" key="4">
    <source>
        <dbReference type="Proteomes" id="UP001430796"/>
    </source>
</evidence>
<dbReference type="EMBL" id="JAKJPO010000004">
    <property type="protein sequence ID" value="MCF7221908.1"/>
    <property type="molecule type" value="Genomic_DNA"/>
</dbReference>
<dbReference type="RefSeq" id="WP_237054340.1">
    <property type="nucleotide sequence ID" value="NZ_JAKJPO010000004.1"/>
</dbReference>
<gene>
    <name evidence="3" type="ORF">L3V18_08945</name>
</gene>
<organism evidence="3 4">
    <name type="scientific">Marilutibacter chinensis</name>
    <dbReference type="NCBI Taxonomy" id="2912247"/>
    <lineage>
        <taxon>Bacteria</taxon>
        <taxon>Pseudomonadati</taxon>
        <taxon>Pseudomonadota</taxon>
        <taxon>Gammaproteobacteria</taxon>
        <taxon>Lysobacterales</taxon>
        <taxon>Lysobacteraceae</taxon>
        <taxon>Marilutibacter</taxon>
    </lineage>
</organism>
<proteinExistence type="predicted"/>
<evidence type="ECO:0000259" key="2">
    <source>
        <dbReference type="PROSITE" id="PS50914"/>
    </source>
</evidence>
<accession>A0ABS9HT85</accession>
<dbReference type="Gene3D" id="3.30.1340.30">
    <property type="match status" value="1"/>
</dbReference>
<dbReference type="PROSITE" id="PS50914">
    <property type="entry name" value="BON"/>
    <property type="match status" value="1"/>
</dbReference>
<dbReference type="InterPro" id="IPR007055">
    <property type="entry name" value="BON_dom"/>
</dbReference>
<reference evidence="3 4" key="3">
    <citation type="submission" date="2022-01" db="EMBL/GenBank/DDBJ databases">
        <authorList>
            <person name="Zhou L.Y."/>
        </authorList>
    </citation>
    <scope>NUCLEOTIDE SEQUENCE [LARGE SCALE GENOMIC DNA]</scope>
    <source>
        <strain evidence="3 4">TLK-CK17</strain>
    </source>
</reference>
<name>A0ABS9HT85_9GAMM</name>
<dbReference type="PANTHER" id="PTHR34606:SF15">
    <property type="entry name" value="BON DOMAIN-CONTAINING PROTEIN"/>
    <property type="match status" value="1"/>
</dbReference>
<sequence length="147" mass="15438">MTTNNAHIDIDDRNAGPRSRQMAFGRLWQLGARSALAAMLLAATAYAIANAPAQAGEPEETQTVNEAESTQPVEDTWITTKVKSQLLAEGEVEGSEIDVDTLEGVVHLSGTLGSQAEIDKAVAIARATEGVTEVDASGLTVSTTDTR</sequence>
<keyword evidence="4" id="KW-1185">Reference proteome</keyword>
<dbReference type="InterPro" id="IPR014004">
    <property type="entry name" value="Transpt-assoc_nodulatn_dom_bac"/>
</dbReference>
<feature type="region of interest" description="Disordered" evidence="1">
    <location>
        <begin position="53"/>
        <end position="73"/>
    </location>
</feature>
<dbReference type="SMART" id="SM00749">
    <property type="entry name" value="BON"/>
    <property type="match status" value="1"/>
</dbReference>
<reference evidence="3 4" key="1">
    <citation type="submission" date="2022-01" db="EMBL/GenBank/DDBJ databases">
        <title>Lysobacter chinensis sp. nov., a bacterium isolated from cow dung compost.</title>
        <authorList>
            <person name="Liu Y."/>
        </authorList>
    </citation>
    <scope>NUCLEOTIDE SEQUENCE [LARGE SCALE GENOMIC DNA]</scope>
    <source>
        <strain evidence="3 4">TLK-CK17</strain>
    </source>
</reference>
<dbReference type="Pfam" id="PF04972">
    <property type="entry name" value="BON"/>
    <property type="match status" value="1"/>
</dbReference>
<evidence type="ECO:0000313" key="3">
    <source>
        <dbReference type="EMBL" id="MCF7221908.1"/>
    </source>
</evidence>
<dbReference type="Proteomes" id="UP001430796">
    <property type="component" value="Unassembled WGS sequence"/>
</dbReference>